<dbReference type="PIRSF" id="PIRSF007510">
    <property type="entry name" value="UCP007510"/>
    <property type="match status" value="1"/>
</dbReference>
<sequence>MDKVFADKLTDIAKVWDEVLDAFFMKANLRSRQILVVGCSTSEVIGQQIGQGSSSEVAEVLLPPLLARVHQLGIFLAVQGCEHINRALVVEEACADHYGLEVVTVLPALHAGGAMTVEAWKSFLKPVMVERIQGHAGIDLGDTFIGMHLRPVAIPIRLSVKEVGEAHITLAYTRPRLIGGPRAMYAELK</sequence>
<gene>
    <name evidence="2" type="ORF">SBF1_880047</name>
</gene>
<dbReference type="EMBL" id="OMOF01000867">
    <property type="protein sequence ID" value="SPF55995.1"/>
    <property type="molecule type" value="Genomic_DNA"/>
</dbReference>
<comment type="similarity">
    <text evidence="1">Belongs to the UPF0340 family.</text>
</comment>
<dbReference type="AlphaFoldDB" id="A0A2U3LVM8"/>
<organism evidence="2 3">
    <name type="scientific">Candidatus Desulfosporosinus infrequens</name>
    <dbReference type="NCBI Taxonomy" id="2043169"/>
    <lineage>
        <taxon>Bacteria</taxon>
        <taxon>Bacillati</taxon>
        <taxon>Bacillota</taxon>
        <taxon>Clostridia</taxon>
        <taxon>Eubacteriales</taxon>
        <taxon>Desulfitobacteriaceae</taxon>
        <taxon>Desulfosporosinus</taxon>
    </lineage>
</organism>
<dbReference type="HAMAP" id="MF_00800">
    <property type="entry name" value="UPF0340"/>
    <property type="match status" value="1"/>
</dbReference>
<dbReference type="NCBIfam" id="TIGR01440">
    <property type="entry name" value="TIGR01440 family protein"/>
    <property type="match status" value="1"/>
</dbReference>
<dbReference type="InterPro" id="IPR028345">
    <property type="entry name" value="Antibiotic_NAT-like"/>
</dbReference>
<protein>
    <recommendedName>
        <fullName evidence="1">UPF0340 protein SBF1_880047</fullName>
    </recommendedName>
</protein>
<evidence type="ECO:0000256" key="1">
    <source>
        <dbReference type="HAMAP-Rule" id="MF_00800"/>
    </source>
</evidence>
<evidence type="ECO:0000313" key="3">
    <source>
        <dbReference type="Proteomes" id="UP000238916"/>
    </source>
</evidence>
<accession>A0A2U3LVM8</accession>
<name>A0A2U3LVM8_9FIRM</name>
<evidence type="ECO:0000313" key="2">
    <source>
        <dbReference type="EMBL" id="SPF55995.1"/>
    </source>
</evidence>
<dbReference type="Gene3D" id="3.40.50.10360">
    <property type="entry name" value="Hypothetical protein TT1679"/>
    <property type="match status" value="1"/>
</dbReference>
<dbReference type="SUPFAM" id="SSF110710">
    <property type="entry name" value="TTHA0583/YokD-like"/>
    <property type="match status" value="1"/>
</dbReference>
<dbReference type="Proteomes" id="UP000238916">
    <property type="component" value="Unassembled WGS sequence"/>
</dbReference>
<proteinExistence type="inferred from homology"/>
<reference evidence="3" key="1">
    <citation type="submission" date="2018-02" db="EMBL/GenBank/DDBJ databases">
        <authorList>
            <person name="Hausmann B."/>
        </authorList>
    </citation>
    <scope>NUCLEOTIDE SEQUENCE [LARGE SCALE GENOMIC DNA]</scope>
    <source>
        <strain evidence="3">Peat soil MAG SbF1</strain>
    </source>
</reference>
<dbReference type="Pfam" id="PF04260">
    <property type="entry name" value="DUF436"/>
    <property type="match status" value="1"/>
</dbReference>
<dbReference type="InterPro" id="IPR006340">
    <property type="entry name" value="DUF436"/>
</dbReference>
<dbReference type="OrthoDB" id="9803187at2"/>